<dbReference type="AlphaFoldDB" id="A0A0C3EJG3"/>
<protein>
    <recommendedName>
        <fullName evidence="4">Secreted protein</fullName>
    </recommendedName>
</protein>
<dbReference type="Proteomes" id="UP000053989">
    <property type="component" value="Unassembled WGS sequence"/>
</dbReference>
<keyword evidence="1" id="KW-0732">Signal</keyword>
<reference evidence="3" key="2">
    <citation type="submission" date="2015-01" db="EMBL/GenBank/DDBJ databases">
        <title>Evolutionary Origins and Diversification of the Mycorrhizal Mutualists.</title>
        <authorList>
            <consortium name="DOE Joint Genome Institute"/>
            <consortium name="Mycorrhizal Genomics Consortium"/>
            <person name="Kohler A."/>
            <person name="Kuo A."/>
            <person name="Nagy L.G."/>
            <person name="Floudas D."/>
            <person name="Copeland A."/>
            <person name="Barry K.W."/>
            <person name="Cichocki N."/>
            <person name="Veneault-Fourrey C."/>
            <person name="LaButti K."/>
            <person name="Lindquist E.A."/>
            <person name="Lipzen A."/>
            <person name="Lundell T."/>
            <person name="Morin E."/>
            <person name="Murat C."/>
            <person name="Riley R."/>
            <person name="Ohm R."/>
            <person name="Sun H."/>
            <person name="Tunlid A."/>
            <person name="Henrissat B."/>
            <person name="Grigoriev I.V."/>
            <person name="Hibbett D.S."/>
            <person name="Martin F."/>
        </authorList>
    </citation>
    <scope>NUCLEOTIDE SEQUENCE [LARGE SCALE GENOMIC DNA]</scope>
    <source>
        <strain evidence="3">Foug A</strain>
    </source>
</reference>
<keyword evidence="3" id="KW-1185">Reference proteome</keyword>
<name>A0A0C3EJG3_9AGAM</name>
<dbReference type="InParanoid" id="A0A0C3EJG3"/>
<dbReference type="HOGENOM" id="CLU_2499206_0_0_1"/>
<feature type="signal peptide" evidence="1">
    <location>
        <begin position="1"/>
        <end position="26"/>
    </location>
</feature>
<evidence type="ECO:0000256" key="1">
    <source>
        <dbReference type="SAM" id="SignalP"/>
    </source>
</evidence>
<sequence length="86" mass="9556">MQKCQGISSWLLSLASTLCPLSLNAGCKTTLIRLKWMRSTYSNLNHFEMVPSTSNKTTCLDMMLDLVVVAAGWDRARARELGGRCC</sequence>
<organism evidence="2 3">
    <name type="scientific">Scleroderma citrinum Foug A</name>
    <dbReference type="NCBI Taxonomy" id="1036808"/>
    <lineage>
        <taxon>Eukaryota</taxon>
        <taxon>Fungi</taxon>
        <taxon>Dikarya</taxon>
        <taxon>Basidiomycota</taxon>
        <taxon>Agaricomycotina</taxon>
        <taxon>Agaricomycetes</taxon>
        <taxon>Agaricomycetidae</taxon>
        <taxon>Boletales</taxon>
        <taxon>Sclerodermatineae</taxon>
        <taxon>Sclerodermataceae</taxon>
        <taxon>Scleroderma</taxon>
    </lineage>
</organism>
<reference evidence="2 3" key="1">
    <citation type="submission" date="2014-04" db="EMBL/GenBank/DDBJ databases">
        <authorList>
            <consortium name="DOE Joint Genome Institute"/>
            <person name="Kuo A."/>
            <person name="Kohler A."/>
            <person name="Nagy L.G."/>
            <person name="Floudas D."/>
            <person name="Copeland A."/>
            <person name="Barry K.W."/>
            <person name="Cichocki N."/>
            <person name="Veneault-Fourrey C."/>
            <person name="LaButti K."/>
            <person name="Lindquist E.A."/>
            <person name="Lipzen A."/>
            <person name="Lundell T."/>
            <person name="Morin E."/>
            <person name="Murat C."/>
            <person name="Sun H."/>
            <person name="Tunlid A."/>
            <person name="Henrissat B."/>
            <person name="Grigoriev I.V."/>
            <person name="Hibbett D.S."/>
            <person name="Martin F."/>
            <person name="Nordberg H.P."/>
            <person name="Cantor M.N."/>
            <person name="Hua S.X."/>
        </authorList>
    </citation>
    <scope>NUCLEOTIDE SEQUENCE [LARGE SCALE GENOMIC DNA]</scope>
    <source>
        <strain evidence="2 3">Foug A</strain>
    </source>
</reference>
<evidence type="ECO:0008006" key="4">
    <source>
        <dbReference type="Google" id="ProtNLM"/>
    </source>
</evidence>
<evidence type="ECO:0000313" key="3">
    <source>
        <dbReference type="Proteomes" id="UP000053989"/>
    </source>
</evidence>
<proteinExistence type="predicted"/>
<gene>
    <name evidence="2" type="ORF">SCLCIDRAFT_1209213</name>
</gene>
<evidence type="ECO:0000313" key="2">
    <source>
        <dbReference type="EMBL" id="KIM68389.1"/>
    </source>
</evidence>
<feature type="chain" id="PRO_5002177087" description="Secreted protein" evidence="1">
    <location>
        <begin position="27"/>
        <end position="86"/>
    </location>
</feature>
<dbReference type="EMBL" id="KN822009">
    <property type="protein sequence ID" value="KIM68389.1"/>
    <property type="molecule type" value="Genomic_DNA"/>
</dbReference>
<accession>A0A0C3EJG3</accession>